<comment type="caution">
    <text evidence="3">The sequence shown here is derived from an EMBL/GenBank/DDBJ whole genome shotgun (WGS) entry which is preliminary data.</text>
</comment>
<gene>
    <name evidence="3" type="ORF">M097_2091</name>
</gene>
<proteinExistence type="predicted"/>
<name>A0A078R7P6_PHOVU</name>
<dbReference type="Gene3D" id="3.40.50.2000">
    <property type="entry name" value="Glycogen Phosphorylase B"/>
    <property type="match status" value="2"/>
</dbReference>
<dbReference type="CDD" id="cd03812">
    <property type="entry name" value="GT4_CapH-like"/>
    <property type="match status" value="1"/>
</dbReference>
<dbReference type="Proteomes" id="UP000028134">
    <property type="component" value="Unassembled WGS sequence"/>
</dbReference>
<reference evidence="3 4" key="1">
    <citation type="submission" date="2014-04" db="EMBL/GenBank/DDBJ databases">
        <authorList>
            <person name="Sears C."/>
            <person name="Carroll K."/>
            <person name="Sack B.R."/>
            <person name="Qadri F."/>
            <person name="Myers L.L."/>
            <person name="Chung G.-T."/>
            <person name="Escheverria P."/>
            <person name="Fraser C.M."/>
            <person name="Sadzewicz L."/>
            <person name="Shefchek K.A."/>
            <person name="Tallon L."/>
            <person name="Das S.P."/>
            <person name="Daugherty S."/>
            <person name="Mongodin E.F."/>
        </authorList>
    </citation>
    <scope>NUCLEOTIDE SEQUENCE [LARGE SCALE GENOMIC DNA]</scope>
    <source>
        <strain evidence="4">3775 SL(B) 10 (iv)</strain>
    </source>
</reference>
<evidence type="ECO:0000313" key="4">
    <source>
        <dbReference type="Proteomes" id="UP000028134"/>
    </source>
</evidence>
<dbReference type="EMBL" id="JNHI01000009">
    <property type="protein sequence ID" value="KDS31443.1"/>
    <property type="molecule type" value="Genomic_DNA"/>
</dbReference>
<evidence type="ECO:0000259" key="1">
    <source>
        <dbReference type="Pfam" id="PF00534"/>
    </source>
</evidence>
<organism evidence="3 4">
    <name type="scientific">Phocaeicola vulgatus str. 3775 SL</name>
    <name type="common">B</name>
    <name type="synonym">iv</name>
    <dbReference type="NCBI Taxonomy" id="1339350"/>
    <lineage>
        <taxon>Bacteria</taxon>
        <taxon>Pseudomonadati</taxon>
        <taxon>Bacteroidota</taxon>
        <taxon>Bacteroidia</taxon>
        <taxon>Bacteroidales</taxon>
        <taxon>Bacteroidaceae</taxon>
        <taxon>Phocaeicola</taxon>
    </lineage>
</organism>
<dbReference type="InterPro" id="IPR050194">
    <property type="entry name" value="Glycosyltransferase_grp1"/>
</dbReference>
<accession>A0A078R7P6</accession>
<dbReference type="PATRIC" id="fig|1339350.3.peg.2009"/>
<dbReference type="RefSeq" id="WP_050484622.1">
    <property type="nucleotide sequence ID" value="NZ_JNHI01000009.1"/>
</dbReference>
<feature type="domain" description="Glycosyl transferase family 1" evidence="1">
    <location>
        <begin position="173"/>
        <end position="335"/>
    </location>
</feature>
<sequence length="368" mass="41990">MKILVVITTAFTSTGGLTTVMMNYYRAMNKEGLKIDFASTNVPSQSLLDEIHVEGSEYYQLPPRKKIVSYFYRLRRLCKNYDLLHVHGNSSTSVLELMAANWAGVKRRIVHNHTSRSQHPWINLLLHPFFLMSYTKAIACSDAAGEWLFGNKQYQILRNAIKVSCFHYDVSVRQQIRQLLGISDSTFLVGHVGKFMDAKNHPFVIAVFAEIHRLIPNSKLLLVGDGPLRGMVETAVKNLHVEDCVILVGLRSDIPQLLQSFDVFMLPSFYEGMPLSVLEAQAAGLPCFISNCITKDVEIGEDVMSLSLQNTPRIWAKYIIDYSKDHTRRERCIKNCGLLTVAGYNIEKEADELRKIYLEEWCHEKRNK</sequence>
<protein>
    <submittedName>
        <fullName evidence="3">Glycosyl transferases group 1 family protein</fullName>
    </submittedName>
</protein>
<dbReference type="Pfam" id="PF13439">
    <property type="entry name" value="Glyco_transf_4"/>
    <property type="match status" value="1"/>
</dbReference>
<dbReference type="Pfam" id="PF00534">
    <property type="entry name" value="Glycos_transf_1"/>
    <property type="match status" value="1"/>
</dbReference>
<evidence type="ECO:0000313" key="3">
    <source>
        <dbReference type="EMBL" id="KDS31443.1"/>
    </source>
</evidence>
<dbReference type="AlphaFoldDB" id="A0A078R7P6"/>
<dbReference type="PANTHER" id="PTHR45947">
    <property type="entry name" value="SULFOQUINOVOSYL TRANSFERASE SQD2"/>
    <property type="match status" value="1"/>
</dbReference>
<dbReference type="InterPro" id="IPR001296">
    <property type="entry name" value="Glyco_trans_1"/>
</dbReference>
<dbReference type="GO" id="GO:0016757">
    <property type="term" value="F:glycosyltransferase activity"/>
    <property type="evidence" value="ECO:0007669"/>
    <property type="project" value="InterPro"/>
</dbReference>
<dbReference type="InterPro" id="IPR028098">
    <property type="entry name" value="Glyco_trans_4-like_N"/>
</dbReference>
<keyword evidence="3" id="KW-0808">Transferase</keyword>
<feature type="domain" description="Glycosyltransferase subfamily 4-like N-terminal" evidence="2">
    <location>
        <begin position="15"/>
        <end position="148"/>
    </location>
</feature>
<dbReference type="SUPFAM" id="SSF53756">
    <property type="entry name" value="UDP-Glycosyltransferase/glycogen phosphorylase"/>
    <property type="match status" value="1"/>
</dbReference>
<dbReference type="PANTHER" id="PTHR45947:SF3">
    <property type="entry name" value="SULFOQUINOVOSYL TRANSFERASE SQD2"/>
    <property type="match status" value="1"/>
</dbReference>
<evidence type="ECO:0000259" key="2">
    <source>
        <dbReference type="Pfam" id="PF13439"/>
    </source>
</evidence>